<comment type="caution">
    <text evidence="4">The sequence shown here is derived from an EMBL/GenBank/DDBJ whole genome shotgun (WGS) entry which is preliminary data.</text>
</comment>
<protein>
    <recommendedName>
        <fullName evidence="6">Glutathione peroxidase</fullName>
    </recommendedName>
</protein>
<evidence type="ECO:0000313" key="4">
    <source>
        <dbReference type="EMBL" id="CAL1532643.1"/>
    </source>
</evidence>
<proteinExistence type="inferred from homology"/>
<organism evidence="4 5">
    <name type="scientific">Lymnaea stagnalis</name>
    <name type="common">Great pond snail</name>
    <name type="synonym">Helix stagnalis</name>
    <dbReference type="NCBI Taxonomy" id="6523"/>
    <lineage>
        <taxon>Eukaryota</taxon>
        <taxon>Metazoa</taxon>
        <taxon>Spiralia</taxon>
        <taxon>Lophotrochozoa</taxon>
        <taxon>Mollusca</taxon>
        <taxon>Gastropoda</taxon>
        <taxon>Heterobranchia</taxon>
        <taxon>Euthyneura</taxon>
        <taxon>Panpulmonata</taxon>
        <taxon>Hygrophila</taxon>
        <taxon>Lymnaeoidea</taxon>
        <taxon>Lymnaeidae</taxon>
        <taxon>Lymnaea</taxon>
    </lineage>
</organism>
<dbReference type="GO" id="GO:0004601">
    <property type="term" value="F:peroxidase activity"/>
    <property type="evidence" value="ECO:0007669"/>
    <property type="project" value="UniProtKB-KW"/>
</dbReference>
<gene>
    <name evidence="4" type="ORF">GSLYS_00006661001</name>
</gene>
<sequence>SHCPPTTTTFNHKLLFYSPIKAGDVSWNWETFLVGKHGRVIKRAGPTIDPASLAVDIETELTRV</sequence>
<name>A0AAV2HKK8_LYMST</name>
<dbReference type="SUPFAM" id="SSF52833">
    <property type="entry name" value="Thioredoxin-like"/>
    <property type="match status" value="1"/>
</dbReference>
<comment type="similarity">
    <text evidence="1">Belongs to the glutathione peroxidase family.</text>
</comment>
<reference evidence="4 5" key="1">
    <citation type="submission" date="2024-04" db="EMBL/GenBank/DDBJ databases">
        <authorList>
            <consortium name="Genoscope - CEA"/>
            <person name="William W."/>
        </authorList>
    </citation>
    <scope>NUCLEOTIDE SEQUENCE [LARGE SCALE GENOMIC DNA]</scope>
</reference>
<keyword evidence="3" id="KW-0560">Oxidoreductase</keyword>
<evidence type="ECO:0000256" key="3">
    <source>
        <dbReference type="ARBA" id="ARBA00023002"/>
    </source>
</evidence>
<dbReference type="AlphaFoldDB" id="A0AAV2HKK8"/>
<dbReference type="Proteomes" id="UP001497497">
    <property type="component" value="Unassembled WGS sequence"/>
</dbReference>
<feature type="non-terminal residue" evidence="4">
    <location>
        <position position="1"/>
    </location>
</feature>
<dbReference type="InterPro" id="IPR000889">
    <property type="entry name" value="Glutathione_peroxidase"/>
</dbReference>
<dbReference type="PROSITE" id="PS51355">
    <property type="entry name" value="GLUTATHIONE_PEROXID_3"/>
    <property type="match status" value="1"/>
</dbReference>
<evidence type="ECO:0000256" key="2">
    <source>
        <dbReference type="ARBA" id="ARBA00022559"/>
    </source>
</evidence>
<dbReference type="Gene3D" id="3.40.30.10">
    <property type="entry name" value="Glutaredoxin"/>
    <property type="match status" value="1"/>
</dbReference>
<dbReference type="InterPro" id="IPR036249">
    <property type="entry name" value="Thioredoxin-like_sf"/>
</dbReference>
<dbReference type="EMBL" id="CAXITT010000121">
    <property type="protein sequence ID" value="CAL1532643.1"/>
    <property type="molecule type" value="Genomic_DNA"/>
</dbReference>
<evidence type="ECO:0008006" key="6">
    <source>
        <dbReference type="Google" id="ProtNLM"/>
    </source>
</evidence>
<keyword evidence="2" id="KW-0575">Peroxidase</keyword>
<evidence type="ECO:0000256" key="1">
    <source>
        <dbReference type="ARBA" id="ARBA00006926"/>
    </source>
</evidence>
<dbReference type="GO" id="GO:0006979">
    <property type="term" value="P:response to oxidative stress"/>
    <property type="evidence" value="ECO:0007669"/>
    <property type="project" value="InterPro"/>
</dbReference>
<accession>A0AAV2HKK8</accession>
<evidence type="ECO:0000313" key="5">
    <source>
        <dbReference type="Proteomes" id="UP001497497"/>
    </source>
</evidence>
<keyword evidence="5" id="KW-1185">Reference proteome</keyword>